<proteinExistence type="predicted"/>
<evidence type="ECO:0000313" key="2">
    <source>
        <dbReference type="EMBL" id="TPX38861.1"/>
    </source>
</evidence>
<dbReference type="Proteomes" id="UP000320475">
    <property type="component" value="Unassembled WGS sequence"/>
</dbReference>
<feature type="signal peptide" evidence="1">
    <location>
        <begin position="1"/>
        <end position="33"/>
    </location>
</feature>
<evidence type="ECO:0000256" key="1">
    <source>
        <dbReference type="SAM" id="SignalP"/>
    </source>
</evidence>
<feature type="chain" id="PRO_5036363038" description="Magnesium chelatase" evidence="1">
    <location>
        <begin position="34"/>
        <end position="473"/>
    </location>
</feature>
<dbReference type="AlphaFoldDB" id="A0A507CT51"/>
<keyword evidence="1" id="KW-0732">Signal</keyword>
<dbReference type="Gene3D" id="1.10.8.80">
    <property type="entry name" value="Magnesium chelatase subunit I, C-Terminal domain"/>
    <property type="match status" value="1"/>
</dbReference>
<protein>
    <recommendedName>
        <fullName evidence="6">Magnesium chelatase</fullName>
    </recommendedName>
</protein>
<organism evidence="3 4">
    <name type="scientific">Synchytrium endobioticum</name>
    <dbReference type="NCBI Taxonomy" id="286115"/>
    <lineage>
        <taxon>Eukaryota</taxon>
        <taxon>Fungi</taxon>
        <taxon>Fungi incertae sedis</taxon>
        <taxon>Chytridiomycota</taxon>
        <taxon>Chytridiomycota incertae sedis</taxon>
        <taxon>Chytridiomycetes</taxon>
        <taxon>Synchytriales</taxon>
        <taxon>Synchytriaceae</taxon>
        <taxon>Synchytrium</taxon>
    </lineage>
</organism>
<dbReference type="OrthoDB" id="5582146at2759"/>
<comment type="caution">
    <text evidence="3">The sequence shown here is derived from an EMBL/GenBank/DDBJ whole genome shotgun (WGS) entry which is preliminary data.</text>
</comment>
<dbReference type="EMBL" id="QEAN01000236">
    <property type="protein sequence ID" value="TPX42333.1"/>
    <property type="molecule type" value="Genomic_DNA"/>
</dbReference>
<evidence type="ECO:0000313" key="4">
    <source>
        <dbReference type="Proteomes" id="UP000317494"/>
    </source>
</evidence>
<evidence type="ECO:0008006" key="6">
    <source>
        <dbReference type="Google" id="ProtNLM"/>
    </source>
</evidence>
<dbReference type="VEuPathDB" id="FungiDB:SeMB42_g05171"/>
<sequence length="473" mass="52412">MFATGQMDKGWLSRKLEMIKLLLSGSLLCSGQAELLPFVDEMVISLLINLAAKERCILVSVPAEHVRNIRKALEQIVALVFGFTTTTVVMDASFTDLTSALFIKTDFQNTTFPMTNIPETTPPGTPPTGNALPYFYRTSRRTWRSDLNQQQQQLHAGSAVPLESTELNGIEDHDRANSSRNMSLSALPILNDSTLSKHRSRISNSNLRVLGASRDTSNGNGLSSMPSQVSMSSLMAHSGSHSARRLPNAVILEGLQNVNAAVQAALLELLVTQQVSRSTTVCNLPDTFIIIAVVPISNKQLNIIPQLLDRILLRHSHEGPLPKLAPQSLVMKAIVSPEELHELRLRARSVFVHPDVSMYMRDLITALRNHKVVQTGVTPLACRHLRVASSTVAAVLGYSIITPAHVSVLGLCLPKFLRRIELGASYDLFQFSYKLKHQEKYGIRKEWLYSSVRAPLCKPMLRLIPEMESRTKI</sequence>
<accession>A0A507CT51</accession>
<gene>
    <name evidence="2" type="ORF">SeLEV6574_g07563</name>
    <name evidence="3" type="ORF">SeMB42_g05171</name>
</gene>
<dbReference type="PANTHER" id="PTHR11603:SF132">
    <property type="entry name" value="C2H2-TYPE DOMAIN-CONTAINING PROTEIN"/>
    <property type="match status" value="1"/>
</dbReference>
<dbReference type="InterPro" id="IPR052041">
    <property type="entry name" value="Nucleic_acid_metab_PIN/TRAM"/>
</dbReference>
<evidence type="ECO:0000313" key="5">
    <source>
        <dbReference type="Proteomes" id="UP000320475"/>
    </source>
</evidence>
<name>A0A507CT51_9FUNG</name>
<dbReference type="EMBL" id="QEAM01000555">
    <property type="protein sequence ID" value="TPX38861.1"/>
    <property type="molecule type" value="Genomic_DNA"/>
</dbReference>
<dbReference type="Proteomes" id="UP000317494">
    <property type="component" value="Unassembled WGS sequence"/>
</dbReference>
<reference evidence="4 5" key="1">
    <citation type="journal article" date="2019" name="Sci. Rep.">
        <title>Comparative genomics of chytrid fungi reveal insights into the obligate biotrophic and pathogenic lifestyle of Synchytrium endobioticum.</title>
        <authorList>
            <person name="van de Vossenberg B.T.L.H."/>
            <person name="Warris S."/>
            <person name="Nguyen H.D.T."/>
            <person name="van Gent-Pelzer M.P.E."/>
            <person name="Joly D.L."/>
            <person name="van de Geest H.C."/>
            <person name="Bonants P.J.M."/>
            <person name="Smith D.S."/>
            <person name="Levesque C.A."/>
            <person name="van der Lee T.A.J."/>
        </authorList>
    </citation>
    <scope>NUCLEOTIDE SEQUENCE [LARGE SCALE GENOMIC DNA]</scope>
    <source>
        <strain evidence="2 5">LEV6574</strain>
        <strain evidence="3 4">MB42</strain>
    </source>
</reference>
<evidence type="ECO:0000313" key="3">
    <source>
        <dbReference type="EMBL" id="TPX42333.1"/>
    </source>
</evidence>
<keyword evidence="4" id="KW-1185">Reference proteome</keyword>
<dbReference type="PANTHER" id="PTHR11603">
    <property type="entry name" value="AAA FAMILY ATPASE"/>
    <property type="match status" value="1"/>
</dbReference>